<dbReference type="OrthoDB" id="1411407at2"/>
<feature type="transmembrane region" description="Helical" evidence="2">
    <location>
        <begin position="175"/>
        <end position="196"/>
    </location>
</feature>
<evidence type="ECO:0000313" key="3">
    <source>
        <dbReference type="EMBL" id="PZD74507.1"/>
    </source>
</evidence>
<feature type="transmembrane region" description="Helical" evidence="2">
    <location>
        <begin position="462"/>
        <end position="480"/>
    </location>
</feature>
<keyword evidence="4" id="KW-1185">Reference proteome</keyword>
<feature type="transmembrane region" description="Helical" evidence="2">
    <location>
        <begin position="263"/>
        <end position="284"/>
    </location>
</feature>
<feature type="transmembrane region" description="Helical" evidence="2">
    <location>
        <begin position="72"/>
        <end position="95"/>
    </location>
</feature>
<keyword evidence="2" id="KW-1133">Transmembrane helix</keyword>
<protein>
    <submittedName>
        <fullName evidence="3">Uncharacterized protein</fullName>
    </submittedName>
</protein>
<organism evidence="3 4">
    <name type="scientific">Acaryochloris thomasi RCC1774</name>
    <dbReference type="NCBI Taxonomy" id="1764569"/>
    <lineage>
        <taxon>Bacteria</taxon>
        <taxon>Bacillati</taxon>
        <taxon>Cyanobacteriota</taxon>
        <taxon>Cyanophyceae</taxon>
        <taxon>Acaryochloridales</taxon>
        <taxon>Acaryochloridaceae</taxon>
        <taxon>Acaryochloris</taxon>
        <taxon>Acaryochloris thomasi</taxon>
    </lineage>
</organism>
<dbReference type="GO" id="GO:0008381">
    <property type="term" value="F:mechanosensitive monoatomic ion channel activity"/>
    <property type="evidence" value="ECO:0007669"/>
    <property type="project" value="InterPro"/>
</dbReference>
<dbReference type="EMBL" id="PQWO01000002">
    <property type="protein sequence ID" value="PZD74507.1"/>
    <property type="molecule type" value="Genomic_DNA"/>
</dbReference>
<comment type="caution">
    <text evidence="3">The sequence shown here is derived from an EMBL/GenBank/DDBJ whole genome shotgun (WGS) entry which is preliminary data.</text>
</comment>
<dbReference type="AlphaFoldDB" id="A0A2W1K3I4"/>
<dbReference type="PANTHER" id="PTHR30221:SF1">
    <property type="entry name" value="SMALL-CONDUCTANCE MECHANOSENSITIVE CHANNEL"/>
    <property type="match status" value="1"/>
</dbReference>
<dbReference type="NCBIfam" id="NF033912">
    <property type="entry name" value="msc"/>
    <property type="match status" value="1"/>
</dbReference>
<dbReference type="RefSeq" id="WP_110984683.1">
    <property type="nucleotide sequence ID" value="NZ_CAWNWM010000002.1"/>
</dbReference>
<feature type="transmembrane region" description="Helical" evidence="2">
    <location>
        <begin position="304"/>
        <end position="323"/>
    </location>
</feature>
<keyword evidence="2" id="KW-0472">Membrane</keyword>
<dbReference type="Pfam" id="PF05552">
    <property type="entry name" value="MS_channel_1st_1"/>
    <property type="match status" value="4"/>
</dbReference>
<feature type="transmembrane region" description="Helical" evidence="2">
    <location>
        <begin position="420"/>
        <end position="442"/>
    </location>
</feature>
<feature type="transmembrane region" description="Helical" evidence="2">
    <location>
        <begin position="115"/>
        <end position="137"/>
    </location>
</feature>
<proteinExistence type="predicted"/>
<feature type="transmembrane region" description="Helical" evidence="2">
    <location>
        <begin position="391"/>
        <end position="408"/>
    </location>
</feature>
<feature type="transmembrane region" description="Helical" evidence="2">
    <location>
        <begin position="208"/>
        <end position="229"/>
    </location>
</feature>
<feature type="transmembrane region" description="Helical" evidence="2">
    <location>
        <begin position="492"/>
        <end position="512"/>
    </location>
</feature>
<dbReference type="PANTHER" id="PTHR30221">
    <property type="entry name" value="SMALL-CONDUCTANCE MECHANOSENSITIVE CHANNEL"/>
    <property type="match status" value="1"/>
</dbReference>
<feature type="region of interest" description="Disordered" evidence="1">
    <location>
        <begin position="358"/>
        <end position="385"/>
    </location>
</feature>
<evidence type="ECO:0000313" key="4">
    <source>
        <dbReference type="Proteomes" id="UP000248857"/>
    </source>
</evidence>
<dbReference type="Gene3D" id="1.10.287.1260">
    <property type="match status" value="1"/>
</dbReference>
<evidence type="ECO:0000256" key="1">
    <source>
        <dbReference type="SAM" id="MobiDB-lite"/>
    </source>
</evidence>
<keyword evidence="2" id="KW-0812">Transmembrane</keyword>
<reference evidence="3 4" key="1">
    <citation type="journal article" date="2018" name="Sci. Rep.">
        <title>A novel species of the marine cyanobacterium Acaryochloris with a unique pigment content and lifestyle.</title>
        <authorList>
            <person name="Partensky F."/>
            <person name="Six C."/>
            <person name="Ratin M."/>
            <person name="Garczarek L."/>
            <person name="Vaulot D."/>
            <person name="Probert I."/>
            <person name="Calteau A."/>
            <person name="Gourvil P."/>
            <person name="Marie D."/>
            <person name="Grebert T."/>
            <person name="Bouchier C."/>
            <person name="Le Panse S."/>
            <person name="Gachenot M."/>
            <person name="Rodriguez F."/>
            <person name="Garrido J.L."/>
        </authorList>
    </citation>
    <scope>NUCLEOTIDE SEQUENCE [LARGE SCALE GENOMIC DNA]</scope>
    <source>
        <strain evidence="3 4">RCC1774</strain>
    </source>
</reference>
<dbReference type="Proteomes" id="UP000248857">
    <property type="component" value="Unassembled WGS sequence"/>
</dbReference>
<evidence type="ECO:0000256" key="2">
    <source>
        <dbReference type="SAM" id="Phobius"/>
    </source>
</evidence>
<dbReference type="InterPro" id="IPR045275">
    <property type="entry name" value="MscS_archaea/bacteria_type"/>
</dbReference>
<feature type="compositionally biased region" description="Low complexity" evidence="1">
    <location>
        <begin position="358"/>
        <end position="384"/>
    </location>
</feature>
<name>A0A2W1K3I4_9CYAN</name>
<dbReference type="InterPro" id="IPR008910">
    <property type="entry name" value="MSC_TM_helix"/>
</dbReference>
<accession>A0A2W1K3I4</accession>
<feature type="transmembrane region" description="Helical" evidence="2">
    <location>
        <begin position="20"/>
        <end position="40"/>
    </location>
</feature>
<sequence>MEDFIQNISGELGKSVPSLINAILILVVGWIVAVVAAWIVKGLLSKTDLDNRLASWVTGSSDSKVVEGVERWISTGVFWIVMTFVVIAFLNALQLEAVSTPLQSFLDQILTALPKLAYALVLLGVAWLLATLSRLLLVRGLKSFSLDDRLNASVTDEEAGSAPPPILVSETMGDILYWLIFLLFLPAILGVLGLEGTLVPVQSMVDQFLAFLPNIVGALVIGLVGWFLARIVRMIVTKFLAAAGADRLGEQFGLSQATGGQRLSALAGTVVYVLILIPAIISALQRLNVRAISEPAVQMLGQVLNALPKIFTAAVILGIAYVVGKIVADLVTSLLTGVGFNNVFTWLGLQASQDSPGTASSSSTVGSTSPASELSASSDSSTLPQKTPSEIAGIVVLVGFILVALIPATDVLQFAPLTSVVTSLLAILAQVLVGVFVFAIGLYLANLAFNLISSSGGGQARLVAQAARVAIIALVSAMALQQMGIATNIVNLAFGLMFGSVAVALAVAFGFGSMDVAGEQVRHWLNDFKSRD</sequence>
<gene>
    <name evidence="3" type="ORF">C1752_00701</name>
</gene>